<keyword evidence="5" id="KW-1185">Reference proteome</keyword>
<comment type="caution">
    <text evidence="4">The sequence shown here is derived from an EMBL/GenBank/DDBJ whole genome shotgun (WGS) entry which is preliminary data.</text>
</comment>
<name>A0AAE3VDI5_9BACT</name>
<feature type="domain" description="SHSP" evidence="3">
    <location>
        <begin position="22"/>
        <end position="134"/>
    </location>
</feature>
<evidence type="ECO:0000313" key="4">
    <source>
        <dbReference type="EMBL" id="MDQ0288509.1"/>
    </source>
</evidence>
<dbReference type="SUPFAM" id="SSF49764">
    <property type="entry name" value="HSP20-like chaperones"/>
    <property type="match status" value="1"/>
</dbReference>
<proteinExistence type="inferred from homology"/>
<sequence>MSTEVRTVNKDNEANVQRVERREAVVLSPAVDILETEKDVLLLADMPGVNEKNVDIDLHGNSLTIKGHRETPVPAGMELIRTEYQPDYRYERQFTMGDTIDREKITAVMKDGVLRLTLPKIKELAPRRIEVKAC</sequence>
<dbReference type="AlphaFoldDB" id="A0AAE3VDI5"/>
<reference evidence="4" key="1">
    <citation type="submission" date="2023-07" db="EMBL/GenBank/DDBJ databases">
        <title>Genomic Encyclopedia of Type Strains, Phase IV (KMG-IV): sequencing the most valuable type-strain genomes for metagenomic binning, comparative biology and taxonomic classification.</title>
        <authorList>
            <person name="Goeker M."/>
        </authorList>
    </citation>
    <scope>NUCLEOTIDE SEQUENCE</scope>
    <source>
        <strain evidence="4">DSM 24202</strain>
    </source>
</reference>
<dbReference type="PROSITE" id="PS01031">
    <property type="entry name" value="SHSP"/>
    <property type="match status" value="1"/>
</dbReference>
<evidence type="ECO:0000259" key="3">
    <source>
        <dbReference type="PROSITE" id="PS01031"/>
    </source>
</evidence>
<dbReference type="InterPro" id="IPR031107">
    <property type="entry name" value="Small_HSP"/>
</dbReference>
<evidence type="ECO:0000256" key="1">
    <source>
        <dbReference type="PROSITE-ProRule" id="PRU00285"/>
    </source>
</evidence>
<evidence type="ECO:0000256" key="2">
    <source>
        <dbReference type="RuleBase" id="RU003616"/>
    </source>
</evidence>
<dbReference type="CDD" id="cd06464">
    <property type="entry name" value="ACD_sHsps-like"/>
    <property type="match status" value="1"/>
</dbReference>
<comment type="similarity">
    <text evidence="1 2">Belongs to the small heat shock protein (HSP20) family.</text>
</comment>
<organism evidence="4 5">
    <name type="scientific">Oligosphaera ethanolica</name>
    <dbReference type="NCBI Taxonomy" id="760260"/>
    <lineage>
        <taxon>Bacteria</taxon>
        <taxon>Pseudomonadati</taxon>
        <taxon>Lentisphaerota</taxon>
        <taxon>Oligosphaeria</taxon>
        <taxon>Oligosphaerales</taxon>
        <taxon>Oligosphaeraceae</taxon>
        <taxon>Oligosphaera</taxon>
    </lineage>
</organism>
<dbReference type="Proteomes" id="UP001238163">
    <property type="component" value="Unassembled WGS sequence"/>
</dbReference>
<dbReference type="RefSeq" id="WP_307259836.1">
    <property type="nucleotide sequence ID" value="NZ_JAUSVL010000001.1"/>
</dbReference>
<dbReference type="InterPro" id="IPR008978">
    <property type="entry name" value="HSP20-like_chaperone"/>
</dbReference>
<dbReference type="Gene3D" id="2.60.40.790">
    <property type="match status" value="1"/>
</dbReference>
<dbReference type="PANTHER" id="PTHR11527">
    <property type="entry name" value="HEAT-SHOCK PROTEIN 20 FAMILY MEMBER"/>
    <property type="match status" value="1"/>
</dbReference>
<gene>
    <name evidence="4" type="ORF">J3R75_000616</name>
</gene>
<dbReference type="Pfam" id="PF00011">
    <property type="entry name" value="HSP20"/>
    <property type="match status" value="1"/>
</dbReference>
<protein>
    <submittedName>
        <fullName evidence="4">HSP20 family protein</fullName>
    </submittedName>
</protein>
<dbReference type="EMBL" id="JAUSVL010000001">
    <property type="protein sequence ID" value="MDQ0288509.1"/>
    <property type="molecule type" value="Genomic_DNA"/>
</dbReference>
<evidence type="ECO:0000313" key="5">
    <source>
        <dbReference type="Proteomes" id="UP001238163"/>
    </source>
</evidence>
<dbReference type="InterPro" id="IPR002068">
    <property type="entry name" value="A-crystallin/Hsp20_dom"/>
</dbReference>
<accession>A0AAE3VDI5</accession>